<dbReference type="PANTHER" id="PTHR35800:SF1">
    <property type="entry name" value="RNA-BINDING PROTEIN KHPB"/>
    <property type="match status" value="1"/>
</dbReference>
<dbReference type="RefSeq" id="WP_134239073.1">
    <property type="nucleotide sequence ID" value="NZ_CP155620.1"/>
</dbReference>
<dbReference type="EMBL" id="CP155620">
    <property type="protein sequence ID" value="XBJ28855.1"/>
    <property type="molecule type" value="Genomic_DNA"/>
</dbReference>
<dbReference type="InterPro" id="IPR015946">
    <property type="entry name" value="KH_dom-like_a/b"/>
</dbReference>
<dbReference type="GO" id="GO:0003723">
    <property type="term" value="F:RNA binding"/>
    <property type="evidence" value="ECO:0007669"/>
    <property type="project" value="InterPro"/>
</dbReference>
<dbReference type="InterPro" id="IPR039247">
    <property type="entry name" value="KhpB"/>
</dbReference>
<dbReference type="Gene3D" id="3.30.30.80">
    <property type="entry name" value="probable RNA-binding protein from clostridium symbiosum atcc 14940"/>
    <property type="match status" value="1"/>
</dbReference>
<sequence>MTIEAKDLQSAITQASIQLQCSVMDIEYTVIQYPKQGFLGFFRKNAIIEARSVKKVKPKVEKKDYKIKTEEKISKKKDSVEKLRNFTQEKNSHEEVKKDFLAQEEHKEQESLKIKKEKYVVKSDAIFDSFHKESEEKNTDRLDEIKIQVKTLIDSLGFDIELVEFRMYDDNNILIKLDGKDSALLIGKGACRYKALSYLLHSWINSKYNLFIRLEISHFLENQTQVVQQYLQGVIEKIESTGRAQTKPLDGVLVKIALELLRERFPHKYVGIRQCEGDQKIIIVNDFIK</sequence>
<evidence type="ECO:0000313" key="2">
    <source>
        <dbReference type="EMBL" id="XBJ28855.1"/>
    </source>
</evidence>
<dbReference type="InterPro" id="IPR032782">
    <property type="entry name" value="KhpB_N"/>
</dbReference>
<dbReference type="Pfam" id="PF18472">
    <property type="entry name" value="HP1451_C"/>
    <property type="match status" value="1"/>
</dbReference>
<feature type="domain" description="RNA-binding protein KhpB N-terminal" evidence="1">
    <location>
        <begin position="2"/>
        <end position="53"/>
    </location>
</feature>
<dbReference type="AlphaFoldDB" id="A0AAU7E6H7"/>
<name>A0AAU7E6H7_9BACT</name>
<dbReference type="SMART" id="SM01245">
    <property type="entry name" value="Jag_N"/>
    <property type="match status" value="1"/>
</dbReference>
<dbReference type="PANTHER" id="PTHR35800">
    <property type="entry name" value="PROTEIN JAG"/>
    <property type="match status" value="1"/>
</dbReference>
<evidence type="ECO:0000259" key="1">
    <source>
        <dbReference type="SMART" id="SM01245"/>
    </source>
</evidence>
<gene>
    <name evidence="2" type="ORF">AAH949_07125</name>
</gene>
<dbReference type="InterPro" id="IPR040977">
    <property type="entry name" value="HP1451_C"/>
</dbReference>
<protein>
    <submittedName>
        <fullName evidence="2">Jag N-terminal domain-containing protein</fullName>
    </submittedName>
</protein>
<reference evidence="2" key="1">
    <citation type="submission" date="2024-05" db="EMBL/GenBank/DDBJ databases">
        <title>Campylobacter coli isolated from environmental waters in Slovenia.</title>
        <authorList>
            <person name="Zautner A.E."/>
            <person name="Bunk B."/>
            <person name="Riedel T."/>
            <person name="Sproeer C."/>
        </authorList>
    </citation>
    <scope>NUCLEOTIDE SEQUENCE</scope>
    <source>
        <strain evidence="2">CCS1377</strain>
    </source>
</reference>
<dbReference type="Pfam" id="PF14804">
    <property type="entry name" value="Jag_N"/>
    <property type="match status" value="1"/>
</dbReference>
<dbReference type="InterPro" id="IPR038247">
    <property type="entry name" value="Jag_N_dom_sf"/>
</dbReference>
<accession>A0AAU7E6H7</accession>
<dbReference type="Gene3D" id="3.30.1370.180">
    <property type="match status" value="1"/>
</dbReference>
<organism evidence="2">
    <name type="scientific">Campylobacter sp. CCS1377</name>
    <dbReference type="NCBI Taxonomy" id="3158229"/>
    <lineage>
        <taxon>Bacteria</taxon>
        <taxon>Pseudomonadati</taxon>
        <taxon>Campylobacterota</taxon>
        <taxon>Epsilonproteobacteria</taxon>
        <taxon>Campylobacterales</taxon>
        <taxon>Campylobacteraceae</taxon>
        <taxon>Campylobacter</taxon>
    </lineage>
</organism>
<proteinExistence type="predicted"/>
<dbReference type="Gene3D" id="3.30.300.20">
    <property type="match status" value="1"/>
</dbReference>